<keyword evidence="2" id="KW-0732">Signal</keyword>
<evidence type="ECO:0000256" key="1">
    <source>
        <dbReference type="PROSITE-ProRule" id="PRU00235"/>
    </source>
</evidence>
<dbReference type="SUPFAM" id="SSF50985">
    <property type="entry name" value="RCC1/BLIP-II"/>
    <property type="match status" value="1"/>
</dbReference>
<feature type="chain" id="PRO_5008771716" evidence="2">
    <location>
        <begin position="21"/>
        <end position="360"/>
    </location>
</feature>
<feature type="repeat" description="RCC1" evidence="1">
    <location>
        <begin position="262"/>
        <end position="311"/>
    </location>
</feature>
<dbReference type="RefSeq" id="XP_005837296.1">
    <property type="nucleotide sequence ID" value="XM_005837239.1"/>
</dbReference>
<dbReference type="PROSITE" id="PS00626">
    <property type="entry name" value="RCC1_2"/>
    <property type="match status" value="1"/>
</dbReference>
<evidence type="ECO:0000313" key="3">
    <source>
        <dbReference type="EMBL" id="EKX50316.1"/>
    </source>
</evidence>
<dbReference type="EnsemblProtists" id="EKX50316">
    <property type="protein sequence ID" value="EKX50316"/>
    <property type="gene ID" value="GUITHDRAFT_67156"/>
</dbReference>
<feature type="repeat" description="RCC1" evidence="1">
    <location>
        <begin position="203"/>
        <end position="261"/>
    </location>
</feature>
<sequence>MKSGCSRTLCSASLLLLVHAQPLLSQTDVKSKALAQVFSVGSNSHGELGLGTYQPTTVPVACPKGPFNAVRAFAAGYRSAALTSEGKVYFWGSSWLHDLTVPGDGSYNSYHASAATTIDVPNPTLLSSMYSNVIAHVAAGSNHLLVSTDRGIIFAQGENRFGQLGTGDIENRDGFEQIADFSDSLVVDLQTSLQNSAAVLGNGKLYMWGENTYGQMGLDSEELGSASRGVFRVPTFIKTLEKHFIVAVSLGTQFIVVLDAHGNVFAQGRNDFGQLGLGHYDPVPSPTLVSQVPNVVAIACGLHHTVLLNISGDVFVTGSNSAGQLGLGDQKQRNTFTHVQFEPQVVCDTTDSSMLQGETA</sequence>
<dbReference type="PANTHER" id="PTHR45982">
    <property type="entry name" value="REGULATOR OF CHROMOSOME CONDENSATION"/>
    <property type="match status" value="1"/>
</dbReference>
<feature type="repeat" description="RCC1" evidence="1">
    <location>
        <begin position="86"/>
        <end position="150"/>
    </location>
</feature>
<dbReference type="PaxDb" id="55529-EKX50316"/>
<dbReference type="OMA" id="NISCGRD"/>
<dbReference type="PANTHER" id="PTHR45982:SF1">
    <property type="entry name" value="REGULATOR OF CHROMOSOME CONDENSATION"/>
    <property type="match status" value="1"/>
</dbReference>
<dbReference type="eggNOG" id="KOG0941">
    <property type="taxonomic scope" value="Eukaryota"/>
</dbReference>
<name>L1JP16_GUITC</name>
<dbReference type="PRINTS" id="PR00633">
    <property type="entry name" value="RCCNDNSATION"/>
</dbReference>
<dbReference type="EMBL" id="JH992979">
    <property type="protein sequence ID" value="EKX50316.1"/>
    <property type="molecule type" value="Genomic_DNA"/>
</dbReference>
<evidence type="ECO:0000256" key="2">
    <source>
        <dbReference type="SAM" id="SignalP"/>
    </source>
</evidence>
<protein>
    <submittedName>
        <fullName evidence="3 4">Uncharacterized protein</fullName>
    </submittedName>
</protein>
<dbReference type="Pfam" id="PF00415">
    <property type="entry name" value="RCC1"/>
    <property type="match status" value="3"/>
</dbReference>
<dbReference type="InterPro" id="IPR051553">
    <property type="entry name" value="Ran_GTPase-activating"/>
</dbReference>
<dbReference type="PROSITE" id="PS50012">
    <property type="entry name" value="RCC1_3"/>
    <property type="match status" value="4"/>
</dbReference>
<accession>L1JP16</accession>
<evidence type="ECO:0000313" key="4">
    <source>
        <dbReference type="EnsemblProtists" id="EKX50316"/>
    </source>
</evidence>
<dbReference type="InterPro" id="IPR009091">
    <property type="entry name" value="RCC1/BLIP-II"/>
</dbReference>
<dbReference type="Gene3D" id="2.130.10.30">
    <property type="entry name" value="Regulator of chromosome condensation 1/beta-lactamase-inhibitor protein II"/>
    <property type="match status" value="2"/>
</dbReference>
<dbReference type="STRING" id="905079.L1JP16"/>
<dbReference type="KEGG" id="gtt:GUITHDRAFT_67156"/>
<reference evidence="5" key="2">
    <citation type="submission" date="2012-11" db="EMBL/GenBank/DDBJ databases">
        <authorList>
            <person name="Kuo A."/>
            <person name="Curtis B.A."/>
            <person name="Tanifuji G."/>
            <person name="Burki F."/>
            <person name="Gruber A."/>
            <person name="Irimia M."/>
            <person name="Maruyama S."/>
            <person name="Arias M.C."/>
            <person name="Ball S.G."/>
            <person name="Gile G.H."/>
            <person name="Hirakawa Y."/>
            <person name="Hopkins J.F."/>
            <person name="Rensing S.A."/>
            <person name="Schmutz J."/>
            <person name="Symeonidi A."/>
            <person name="Elias M."/>
            <person name="Eveleigh R.J."/>
            <person name="Herman E.K."/>
            <person name="Klute M.J."/>
            <person name="Nakayama T."/>
            <person name="Obornik M."/>
            <person name="Reyes-Prieto A."/>
            <person name="Armbrust E.V."/>
            <person name="Aves S.J."/>
            <person name="Beiko R.G."/>
            <person name="Coutinho P."/>
            <person name="Dacks J.B."/>
            <person name="Durnford D.G."/>
            <person name="Fast N.M."/>
            <person name="Green B.R."/>
            <person name="Grisdale C."/>
            <person name="Hempe F."/>
            <person name="Henrissat B."/>
            <person name="Hoppner M.P."/>
            <person name="Ishida K.-I."/>
            <person name="Kim E."/>
            <person name="Koreny L."/>
            <person name="Kroth P.G."/>
            <person name="Liu Y."/>
            <person name="Malik S.-B."/>
            <person name="Maier U.G."/>
            <person name="McRose D."/>
            <person name="Mock T."/>
            <person name="Neilson J.A."/>
            <person name="Onodera N.T."/>
            <person name="Poole A.M."/>
            <person name="Pritham E.J."/>
            <person name="Richards T.A."/>
            <person name="Rocap G."/>
            <person name="Roy S.W."/>
            <person name="Sarai C."/>
            <person name="Schaack S."/>
            <person name="Shirato S."/>
            <person name="Slamovits C.H."/>
            <person name="Spencer D.F."/>
            <person name="Suzuki S."/>
            <person name="Worden A.Z."/>
            <person name="Zauner S."/>
            <person name="Barry K."/>
            <person name="Bell C."/>
            <person name="Bharti A.K."/>
            <person name="Crow J.A."/>
            <person name="Grimwood J."/>
            <person name="Kramer R."/>
            <person name="Lindquist E."/>
            <person name="Lucas S."/>
            <person name="Salamov A."/>
            <person name="McFadden G.I."/>
            <person name="Lane C.E."/>
            <person name="Keeling P.J."/>
            <person name="Gray M.W."/>
            <person name="Grigoriev I.V."/>
            <person name="Archibald J.M."/>
        </authorList>
    </citation>
    <scope>NUCLEOTIDE SEQUENCE</scope>
    <source>
        <strain evidence="5">CCMP2712</strain>
    </source>
</reference>
<proteinExistence type="predicted"/>
<dbReference type="Proteomes" id="UP000011087">
    <property type="component" value="Unassembled WGS sequence"/>
</dbReference>
<feature type="signal peptide" evidence="2">
    <location>
        <begin position="1"/>
        <end position="20"/>
    </location>
</feature>
<dbReference type="AlphaFoldDB" id="L1JP16"/>
<dbReference type="InterPro" id="IPR000408">
    <property type="entry name" value="Reg_chr_condens"/>
</dbReference>
<reference evidence="4" key="3">
    <citation type="submission" date="2015-06" db="UniProtKB">
        <authorList>
            <consortium name="EnsemblProtists"/>
        </authorList>
    </citation>
    <scope>IDENTIFICATION</scope>
</reference>
<gene>
    <name evidence="3" type="ORF">GUITHDRAFT_67156</name>
</gene>
<feature type="repeat" description="RCC1" evidence="1">
    <location>
        <begin position="35"/>
        <end position="85"/>
    </location>
</feature>
<evidence type="ECO:0000313" key="5">
    <source>
        <dbReference type="Proteomes" id="UP000011087"/>
    </source>
</evidence>
<dbReference type="GO" id="GO:0005085">
    <property type="term" value="F:guanyl-nucleotide exchange factor activity"/>
    <property type="evidence" value="ECO:0007669"/>
    <property type="project" value="TreeGrafter"/>
</dbReference>
<organism evidence="3">
    <name type="scientific">Guillardia theta (strain CCMP2712)</name>
    <name type="common">Cryptophyte</name>
    <dbReference type="NCBI Taxonomy" id="905079"/>
    <lineage>
        <taxon>Eukaryota</taxon>
        <taxon>Cryptophyceae</taxon>
        <taxon>Pyrenomonadales</taxon>
        <taxon>Geminigeraceae</taxon>
        <taxon>Guillardia</taxon>
    </lineage>
</organism>
<reference evidence="3 5" key="1">
    <citation type="journal article" date="2012" name="Nature">
        <title>Algal genomes reveal evolutionary mosaicism and the fate of nucleomorphs.</title>
        <authorList>
            <consortium name="DOE Joint Genome Institute"/>
            <person name="Curtis B.A."/>
            <person name="Tanifuji G."/>
            <person name="Burki F."/>
            <person name="Gruber A."/>
            <person name="Irimia M."/>
            <person name="Maruyama S."/>
            <person name="Arias M.C."/>
            <person name="Ball S.G."/>
            <person name="Gile G.H."/>
            <person name="Hirakawa Y."/>
            <person name="Hopkins J.F."/>
            <person name="Kuo A."/>
            <person name="Rensing S.A."/>
            <person name="Schmutz J."/>
            <person name="Symeonidi A."/>
            <person name="Elias M."/>
            <person name="Eveleigh R.J."/>
            <person name="Herman E.K."/>
            <person name="Klute M.J."/>
            <person name="Nakayama T."/>
            <person name="Obornik M."/>
            <person name="Reyes-Prieto A."/>
            <person name="Armbrust E.V."/>
            <person name="Aves S.J."/>
            <person name="Beiko R.G."/>
            <person name="Coutinho P."/>
            <person name="Dacks J.B."/>
            <person name="Durnford D.G."/>
            <person name="Fast N.M."/>
            <person name="Green B.R."/>
            <person name="Grisdale C.J."/>
            <person name="Hempel F."/>
            <person name="Henrissat B."/>
            <person name="Hoppner M.P."/>
            <person name="Ishida K."/>
            <person name="Kim E."/>
            <person name="Koreny L."/>
            <person name="Kroth P.G."/>
            <person name="Liu Y."/>
            <person name="Malik S.B."/>
            <person name="Maier U.G."/>
            <person name="McRose D."/>
            <person name="Mock T."/>
            <person name="Neilson J.A."/>
            <person name="Onodera N.T."/>
            <person name="Poole A.M."/>
            <person name="Pritham E.J."/>
            <person name="Richards T.A."/>
            <person name="Rocap G."/>
            <person name="Roy S.W."/>
            <person name="Sarai C."/>
            <person name="Schaack S."/>
            <person name="Shirato S."/>
            <person name="Slamovits C.H."/>
            <person name="Spencer D.F."/>
            <person name="Suzuki S."/>
            <person name="Worden A.Z."/>
            <person name="Zauner S."/>
            <person name="Barry K."/>
            <person name="Bell C."/>
            <person name="Bharti A.K."/>
            <person name="Crow J.A."/>
            <person name="Grimwood J."/>
            <person name="Kramer R."/>
            <person name="Lindquist E."/>
            <person name="Lucas S."/>
            <person name="Salamov A."/>
            <person name="McFadden G.I."/>
            <person name="Lane C.E."/>
            <person name="Keeling P.J."/>
            <person name="Gray M.W."/>
            <person name="Grigoriev I.V."/>
            <person name="Archibald J.M."/>
        </authorList>
    </citation>
    <scope>NUCLEOTIDE SEQUENCE</scope>
    <source>
        <strain evidence="3 5">CCMP2712</strain>
    </source>
</reference>
<dbReference type="GeneID" id="17306820"/>
<keyword evidence="5" id="KW-1185">Reference proteome</keyword>
<dbReference type="GO" id="GO:0005737">
    <property type="term" value="C:cytoplasm"/>
    <property type="evidence" value="ECO:0007669"/>
    <property type="project" value="TreeGrafter"/>
</dbReference>
<dbReference type="OrthoDB" id="61110at2759"/>
<dbReference type="HOGENOM" id="CLU_770386_0_0_1"/>